<feature type="compositionally biased region" description="Polar residues" evidence="1">
    <location>
        <begin position="374"/>
        <end position="388"/>
    </location>
</feature>
<name>A0AAD1U773_EUPCR</name>
<feature type="region of interest" description="Disordered" evidence="1">
    <location>
        <begin position="374"/>
        <end position="400"/>
    </location>
</feature>
<comment type="caution">
    <text evidence="2">The sequence shown here is derived from an EMBL/GenBank/DDBJ whole genome shotgun (WGS) entry which is preliminary data.</text>
</comment>
<feature type="compositionally biased region" description="Basic and acidic residues" evidence="1">
    <location>
        <begin position="389"/>
        <end position="400"/>
    </location>
</feature>
<evidence type="ECO:0000313" key="2">
    <source>
        <dbReference type="EMBL" id="CAI2363243.1"/>
    </source>
</evidence>
<dbReference type="Proteomes" id="UP001295684">
    <property type="component" value="Unassembled WGS sequence"/>
</dbReference>
<feature type="region of interest" description="Disordered" evidence="1">
    <location>
        <begin position="1"/>
        <end position="25"/>
    </location>
</feature>
<dbReference type="AlphaFoldDB" id="A0AAD1U773"/>
<reference evidence="2" key="1">
    <citation type="submission" date="2023-07" db="EMBL/GenBank/DDBJ databases">
        <authorList>
            <consortium name="AG Swart"/>
            <person name="Singh M."/>
            <person name="Singh A."/>
            <person name="Seah K."/>
            <person name="Emmerich C."/>
        </authorList>
    </citation>
    <scope>NUCLEOTIDE SEQUENCE</scope>
    <source>
        <strain evidence="2">DP1</strain>
    </source>
</reference>
<proteinExistence type="predicted"/>
<dbReference type="EMBL" id="CAMPGE010004397">
    <property type="protein sequence ID" value="CAI2363243.1"/>
    <property type="molecule type" value="Genomic_DNA"/>
</dbReference>
<gene>
    <name evidence="2" type="ORF">ECRASSUSDP1_LOCUS4573</name>
</gene>
<keyword evidence="3" id="KW-1185">Reference proteome</keyword>
<evidence type="ECO:0000256" key="1">
    <source>
        <dbReference type="SAM" id="MobiDB-lite"/>
    </source>
</evidence>
<organism evidence="2 3">
    <name type="scientific">Euplotes crassus</name>
    <dbReference type="NCBI Taxonomy" id="5936"/>
    <lineage>
        <taxon>Eukaryota</taxon>
        <taxon>Sar</taxon>
        <taxon>Alveolata</taxon>
        <taxon>Ciliophora</taxon>
        <taxon>Intramacronucleata</taxon>
        <taxon>Spirotrichea</taxon>
        <taxon>Hypotrichia</taxon>
        <taxon>Euplotida</taxon>
        <taxon>Euplotidae</taxon>
        <taxon>Moneuplotes</taxon>
    </lineage>
</organism>
<evidence type="ECO:0000313" key="3">
    <source>
        <dbReference type="Proteomes" id="UP001295684"/>
    </source>
</evidence>
<accession>A0AAD1U773</accession>
<feature type="compositionally biased region" description="Basic and acidic residues" evidence="1">
    <location>
        <begin position="1"/>
        <end position="18"/>
    </location>
</feature>
<protein>
    <submittedName>
        <fullName evidence="2">Uncharacterized protein</fullName>
    </submittedName>
</protein>
<sequence>MKSCNKELYPEHQLDSSKKGSSKFCHKKRKTNFELGFDRSPNTQTTQQFYHNVMAGDKKNTSQPRPVFNRDQLLQTSFKVGFGDTNYELSSKEYNITQETQKLQRVKKGMAKDNAHNFSLGNSKTVYTTMNSESYKKLDAPVGRSQSPPMAAHQSIIGQQHQQRLKILGKIEEVMKRKNVKFDQRRNKFSSTSKDTKKLLQEFRKSNITLGKDNEFKNKHRNIPIQETDFMKLSLDNCQIASKGKLNSISSIKIGSTVPGKLKSCYQVNHHSGKPSMEEKAENQKMIEMSNKRMRDSNVFRGKLHETKMETSYKPAVATEKQSLTKVNKTHSHLYIPKDIPQSNKSETKDKFIFNEKWQRADRSVDKRKIKSKMNPSNLFGHYKTNNHNKPEKVSTAKPADKDQIKGINDMMKDLRSSHLSLGNQKFQSAYLTKPGKRSSTSMSARPKGFSVGFNNQQSLLPKHGVFMGVTKPDLTTSNQMFYQWIQPKPTKLR</sequence>